<evidence type="ECO:0000256" key="2">
    <source>
        <dbReference type="ARBA" id="ARBA00009539"/>
    </source>
</evidence>
<reference evidence="11" key="1">
    <citation type="submission" date="2018-09" db="EMBL/GenBank/DDBJ databases">
        <authorList>
            <person name="Livingstone P.G."/>
            <person name="Whitworth D.E."/>
        </authorList>
    </citation>
    <scope>NUCLEOTIDE SEQUENCE [LARGE SCALE GENOMIC DNA]</scope>
    <source>
        <strain evidence="11">CA054A</strain>
    </source>
</reference>
<sequence length="162" mass="18220">MTQRLSAIVAMAANRTIGLGNTLPWRLPQDLARFKRLTMGHTLVMGRKTYESIGRPLPGRTTVVLTRQPDWAAPPGVQVAHSVDEALEKAQADSEVFIAGGADLYEQTADRWHRLYLTRIARDFPGDAFFPPVDLSTWRLVEEESHPETDLPFGFLTYERQG</sequence>
<name>A0A3A8JDI5_9BACT</name>
<dbReference type="OrthoDB" id="9804315at2"/>
<dbReference type="EC" id="1.5.1.3" evidence="3 8"/>
<organism evidence="10 11">
    <name type="scientific">Corallococcus terminator</name>
    <dbReference type="NCBI Taxonomy" id="2316733"/>
    <lineage>
        <taxon>Bacteria</taxon>
        <taxon>Pseudomonadati</taxon>
        <taxon>Myxococcota</taxon>
        <taxon>Myxococcia</taxon>
        <taxon>Myxococcales</taxon>
        <taxon>Cystobacterineae</taxon>
        <taxon>Myxococcaceae</taxon>
        <taxon>Corallococcus</taxon>
    </lineage>
</organism>
<evidence type="ECO:0000256" key="5">
    <source>
        <dbReference type="ARBA" id="ARBA00022857"/>
    </source>
</evidence>
<keyword evidence="5 8" id="KW-0521">NADP</keyword>
<dbReference type="PANTHER" id="PTHR48069">
    <property type="entry name" value="DIHYDROFOLATE REDUCTASE"/>
    <property type="match status" value="1"/>
</dbReference>
<dbReference type="SUPFAM" id="SSF53597">
    <property type="entry name" value="Dihydrofolate reductase-like"/>
    <property type="match status" value="1"/>
</dbReference>
<dbReference type="GO" id="GO:0070401">
    <property type="term" value="F:NADP+ binding"/>
    <property type="evidence" value="ECO:0007669"/>
    <property type="project" value="UniProtKB-ARBA"/>
</dbReference>
<dbReference type="InterPro" id="IPR024072">
    <property type="entry name" value="DHFR-like_dom_sf"/>
</dbReference>
<evidence type="ECO:0000256" key="6">
    <source>
        <dbReference type="ARBA" id="ARBA00023002"/>
    </source>
</evidence>
<accession>A0A3A8JDI5</accession>
<dbReference type="PROSITE" id="PS51330">
    <property type="entry name" value="DHFR_2"/>
    <property type="match status" value="1"/>
</dbReference>
<evidence type="ECO:0000256" key="4">
    <source>
        <dbReference type="ARBA" id="ARBA00022563"/>
    </source>
</evidence>
<dbReference type="InterPro" id="IPR012259">
    <property type="entry name" value="DHFR"/>
</dbReference>
<comment type="function">
    <text evidence="7 8">Key enzyme in folate metabolism. Catalyzes an essential reaction for de novo glycine and purine synthesis, and for DNA precursor synthesis.</text>
</comment>
<feature type="domain" description="DHFR" evidence="9">
    <location>
        <begin position="4"/>
        <end position="160"/>
    </location>
</feature>
<dbReference type="GO" id="GO:0006730">
    <property type="term" value="P:one-carbon metabolic process"/>
    <property type="evidence" value="ECO:0007669"/>
    <property type="project" value="UniProtKB-KW"/>
</dbReference>
<evidence type="ECO:0000313" key="10">
    <source>
        <dbReference type="EMBL" id="RKG93068.1"/>
    </source>
</evidence>
<dbReference type="PRINTS" id="PR00070">
    <property type="entry name" value="DHFR"/>
</dbReference>
<dbReference type="UniPathway" id="UPA00077">
    <property type="reaction ID" value="UER00158"/>
</dbReference>
<keyword evidence="4 8" id="KW-0554">One-carbon metabolism</keyword>
<evidence type="ECO:0000256" key="8">
    <source>
        <dbReference type="PIRNR" id="PIRNR000194"/>
    </source>
</evidence>
<dbReference type="Gene3D" id="3.40.430.10">
    <property type="entry name" value="Dihydrofolate Reductase, subunit A"/>
    <property type="match status" value="1"/>
</dbReference>
<gene>
    <name evidence="10" type="ORF">D7V88_03770</name>
</gene>
<dbReference type="PIRSF" id="PIRSF000194">
    <property type="entry name" value="DHFR"/>
    <property type="match status" value="1"/>
</dbReference>
<proteinExistence type="inferred from homology"/>
<evidence type="ECO:0000256" key="7">
    <source>
        <dbReference type="ARBA" id="ARBA00025067"/>
    </source>
</evidence>
<comment type="caution">
    <text evidence="10">The sequence shown here is derived from an EMBL/GenBank/DDBJ whole genome shotgun (WGS) entry which is preliminary data.</text>
</comment>
<evidence type="ECO:0000256" key="3">
    <source>
        <dbReference type="ARBA" id="ARBA00012856"/>
    </source>
</evidence>
<dbReference type="CDD" id="cd00209">
    <property type="entry name" value="DHFR"/>
    <property type="match status" value="1"/>
</dbReference>
<dbReference type="FunFam" id="3.40.430.10:FF:000001">
    <property type="entry name" value="Dihydrofolate reductase"/>
    <property type="match status" value="1"/>
</dbReference>
<evidence type="ECO:0000259" key="9">
    <source>
        <dbReference type="PROSITE" id="PS51330"/>
    </source>
</evidence>
<protein>
    <recommendedName>
        <fullName evidence="3 8">Dihydrofolate reductase</fullName>
        <ecNumber evidence="3 8">1.5.1.3</ecNumber>
    </recommendedName>
</protein>
<dbReference type="EMBL" id="RAVZ01000014">
    <property type="protein sequence ID" value="RKG93068.1"/>
    <property type="molecule type" value="Genomic_DNA"/>
</dbReference>
<keyword evidence="6 8" id="KW-0560">Oxidoreductase</keyword>
<evidence type="ECO:0000256" key="1">
    <source>
        <dbReference type="ARBA" id="ARBA00004903"/>
    </source>
</evidence>
<dbReference type="GO" id="GO:0004146">
    <property type="term" value="F:dihydrofolate reductase activity"/>
    <property type="evidence" value="ECO:0007669"/>
    <property type="project" value="UniProtKB-EC"/>
</dbReference>
<dbReference type="GO" id="GO:0046654">
    <property type="term" value="P:tetrahydrofolate biosynthetic process"/>
    <property type="evidence" value="ECO:0007669"/>
    <property type="project" value="UniProtKB-UniPathway"/>
</dbReference>
<keyword evidence="11" id="KW-1185">Reference proteome</keyword>
<comment type="catalytic activity">
    <reaction evidence="8">
        <text>(6S)-5,6,7,8-tetrahydrofolate + NADP(+) = 7,8-dihydrofolate + NADPH + H(+)</text>
        <dbReference type="Rhea" id="RHEA:15009"/>
        <dbReference type="ChEBI" id="CHEBI:15378"/>
        <dbReference type="ChEBI" id="CHEBI:57451"/>
        <dbReference type="ChEBI" id="CHEBI:57453"/>
        <dbReference type="ChEBI" id="CHEBI:57783"/>
        <dbReference type="ChEBI" id="CHEBI:58349"/>
        <dbReference type="EC" id="1.5.1.3"/>
    </reaction>
</comment>
<dbReference type="AlphaFoldDB" id="A0A3A8JDI5"/>
<dbReference type="PANTHER" id="PTHR48069:SF3">
    <property type="entry name" value="DIHYDROFOLATE REDUCTASE"/>
    <property type="match status" value="1"/>
</dbReference>
<dbReference type="InterPro" id="IPR001796">
    <property type="entry name" value="DHFR_dom"/>
</dbReference>
<comment type="similarity">
    <text evidence="2 8">Belongs to the dihydrofolate reductase family.</text>
</comment>
<dbReference type="GO" id="GO:0046452">
    <property type="term" value="P:dihydrofolate metabolic process"/>
    <property type="evidence" value="ECO:0007669"/>
    <property type="project" value="TreeGrafter"/>
</dbReference>
<evidence type="ECO:0000313" key="11">
    <source>
        <dbReference type="Proteomes" id="UP000268094"/>
    </source>
</evidence>
<dbReference type="Pfam" id="PF00186">
    <property type="entry name" value="DHFR_1"/>
    <property type="match status" value="1"/>
</dbReference>
<comment type="pathway">
    <text evidence="1 8">Cofactor biosynthesis; tetrahydrofolate biosynthesis; 5,6,7,8-tetrahydrofolate from 7,8-dihydrofolate: step 1/1.</text>
</comment>
<dbReference type="GO" id="GO:0046655">
    <property type="term" value="P:folic acid metabolic process"/>
    <property type="evidence" value="ECO:0007669"/>
    <property type="project" value="TreeGrafter"/>
</dbReference>
<dbReference type="GO" id="GO:0005829">
    <property type="term" value="C:cytosol"/>
    <property type="evidence" value="ECO:0007669"/>
    <property type="project" value="TreeGrafter"/>
</dbReference>
<dbReference type="RefSeq" id="WP_120539214.1">
    <property type="nucleotide sequence ID" value="NZ_RAVZ01000014.1"/>
</dbReference>
<dbReference type="Proteomes" id="UP000268094">
    <property type="component" value="Unassembled WGS sequence"/>
</dbReference>